<evidence type="ECO:0000313" key="2">
    <source>
        <dbReference type="Proteomes" id="UP001162060"/>
    </source>
</evidence>
<sequence>MEMTPTFINFVVYAALVRSSVRVDLLQFTSFWLCGYSADVVFEVELVDELT</sequence>
<evidence type="ECO:0000313" key="1">
    <source>
        <dbReference type="EMBL" id="CAK7922046.1"/>
    </source>
</evidence>
<dbReference type="Proteomes" id="UP001162060">
    <property type="component" value="Unassembled WGS sequence"/>
</dbReference>
<dbReference type="EMBL" id="CAKLBY020000065">
    <property type="protein sequence ID" value="CAK7922046.1"/>
    <property type="molecule type" value="Genomic_DNA"/>
</dbReference>
<protein>
    <submittedName>
        <fullName evidence="1">Uncharacterized protein</fullName>
    </submittedName>
</protein>
<organism evidence="1 2">
    <name type="scientific">Peronospora matthiolae</name>
    <dbReference type="NCBI Taxonomy" id="2874970"/>
    <lineage>
        <taxon>Eukaryota</taxon>
        <taxon>Sar</taxon>
        <taxon>Stramenopiles</taxon>
        <taxon>Oomycota</taxon>
        <taxon>Peronosporomycetes</taxon>
        <taxon>Peronosporales</taxon>
        <taxon>Peronosporaceae</taxon>
        <taxon>Peronospora</taxon>
    </lineage>
</organism>
<accession>A0AAV1TIN5</accession>
<reference evidence="1" key="1">
    <citation type="submission" date="2024-01" db="EMBL/GenBank/DDBJ databases">
        <authorList>
            <person name="Webb A."/>
        </authorList>
    </citation>
    <scope>NUCLEOTIDE SEQUENCE</scope>
    <source>
        <strain evidence="1">Pm1</strain>
    </source>
</reference>
<proteinExistence type="predicted"/>
<comment type="caution">
    <text evidence="1">The sequence shown here is derived from an EMBL/GenBank/DDBJ whole genome shotgun (WGS) entry which is preliminary data.</text>
</comment>
<name>A0AAV1TIN5_9STRA</name>
<dbReference type="AlphaFoldDB" id="A0AAV1TIN5"/>
<gene>
    <name evidence="1" type="ORF">PM001_LOCUS7431</name>
</gene>